<dbReference type="STRING" id="51351.M4E5W9"/>
<dbReference type="Proteomes" id="UP000011750">
    <property type="component" value="Chromosome A03"/>
</dbReference>
<dbReference type="eggNOG" id="KOG0017">
    <property type="taxonomic scope" value="Eukaryota"/>
</dbReference>
<accession>M4E5W9</accession>
<reference evidence="2 3" key="2">
    <citation type="journal article" date="2018" name="Hortic Res">
        <title>Improved Brassica rapa reference genome by single-molecule sequencing and chromosome conformation capture technologies.</title>
        <authorList>
            <person name="Zhang L."/>
            <person name="Cai X."/>
            <person name="Wu J."/>
            <person name="Liu M."/>
            <person name="Grob S."/>
            <person name="Cheng F."/>
            <person name="Liang J."/>
            <person name="Cai C."/>
            <person name="Liu Z."/>
            <person name="Liu B."/>
            <person name="Wang F."/>
            <person name="Li S."/>
            <person name="Liu F."/>
            <person name="Li X."/>
            <person name="Cheng L."/>
            <person name="Yang W."/>
            <person name="Li M.H."/>
            <person name="Grossniklaus U."/>
            <person name="Zheng H."/>
            <person name="Wang X."/>
        </authorList>
    </citation>
    <scope>NUCLEOTIDE SEQUENCE [LARGE SCALE GENOMIC DNA]</scope>
    <source>
        <strain evidence="2 3">cv. Chiifu-401-42</strain>
    </source>
</reference>
<evidence type="ECO:0000313" key="2">
    <source>
        <dbReference type="EnsemblPlants" id="Bra024173.1-P"/>
    </source>
</evidence>
<organism evidence="2 3">
    <name type="scientific">Brassica campestris</name>
    <name type="common">Field mustard</name>
    <dbReference type="NCBI Taxonomy" id="3711"/>
    <lineage>
        <taxon>Eukaryota</taxon>
        <taxon>Viridiplantae</taxon>
        <taxon>Streptophyta</taxon>
        <taxon>Embryophyta</taxon>
        <taxon>Tracheophyta</taxon>
        <taxon>Spermatophyta</taxon>
        <taxon>Magnoliopsida</taxon>
        <taxon>eudicotyledons</taxon>
        <taxon>Gunneridae</taxon>
        <taxon>Pentapetalae</taxon>
        <taxon>rosids</taxon>
        <taxon>malvids</taxon>
        <taxon>Brassicales</taxon>
        <taxon>Brassicaceae</taxon>
        <taxon>Brassiceae</taxon>
        <taxon>Brassica</taxon>
    </lineage>
</organism>
<evidence type="ECO:0000313" key="3">
    <source>
        <dbReference type="Proteomes" id="UP000011750"/>
    </source>
</evidence>
<dbReference type="Gramene" id="Bra024173.1">
    <property type="protein sequence ID" value="Bra024173.1-P"/>
    <property type="gene ID" value="Bra024173"/>
</dbReference>
<dbReference type="CDD" id="cd09272">
    <property type="entry name" value="RNase_HI_RT_Ty1"/>
    <property type="match status" value="1"/>
</dbReference>
<reference evidence="2" key="3">
    <citation type="submission" date="2023-03" db="UniProtKB">
        <authorList>
            <consortium name="EnsemblPlants"/>
        </authorList>
    </citation>
    <scope>IDENTIFICATION</scope>
    <source>
        <strain evidence="2">cv. Chiifu-401-42</strain>
    </source>
</reference>
<keyword evidence="3" id="KW-1185">Reference proteome</keyword>
<sequence length="181" mass="20622">MHKKSKHFEVNFHFVREKVALRKLIVHHIPGVHQLADIFTKSLPTQSFQDLRFKLGVVASPTQSLRGRVDRKDKAQMAWKQKEKTVSETSCSVSETEKKEEMVEFGMGFELLKAETSFTKMGSEEPNQKPIQGEVKPTATKHQTENKKRDKRSGPATYGGKQPIALQNRFQLLGSNEEVKT</sequence>
<evidence type="ECO:0000256" key="1">
    <source>
        <dbReference type="SAM" id="MobiDB-lite"/>
    </source>
</evidence>
<dbReference type="HOGENOM" id="CLU_1491068_0_0_1"/>
<protein>
    <submittedName>
        <fullName evidence="2">Uncharacterized protein</fullName>
    </submittedName>
</protein>
<proteinExistence type="predicted"/>
<dbReference type="InParanoid" id="M4E5W9"/>
<feature type="region of interest" description="Disordered" evidence="1">
    <location>
        <begin position="120"/>
        <end position="181"/>
    </location>
</feature>
<dbReference type="EnsemblPlants" id="Bra024173.1">
    <property type="protein sequence ID" value="Bra024173.1-P"/>
    <property type="gene ID" value="Bra024173"/>
</dbReference>
<dbReference type="AlphaFoldDB" id="M4E5W9"/>
<name>M4E5W9_BRACM</name>
<reference evidence="2 3" key="1">
    <citation type="journal article" date="2011" name="Nat. Genet.">
        <title>The genome of the mesopolyploid crop species Brassica rapa.</title>
        <authorList>
            <consortium name="Brassica rapa Genome Sequencing Project Consortium"/>
            <person name="Wang X."/>
            <person name="Wang H."/>
            <person name="Wang J."/>
            <person name="Sun R."/>
            <person name="Wu J."/>
            <person name="Liu S."/>
            <person name="Bai Y."/>
            <person name="Mun J.H."/>
            <person name="Bancroft I."/>
            <person name="Cheng F."/>
            <person name="Huang S."/>
            <person name="Li X."/>
            <person name="Hua W."/>
            <person name="Wang J."/>
            <person name="Wang X."/>
            <person name="Freeling M."/>
            <person name="Pires J.C."/>
            <person name="Paterson A.H."/>
            <person name="Chalhoub B."/>
            <person name="Wang B."/>
            <person name="Hayward A."/>
            <person name="Sharpe A.G."/>
            <person name="Park B.S."/>
            <person name="Weisshaar B."/>
            <person name="Liu B."/>
            <person name="Li B."/>
            <person name="Liu B."/>
            <person name="Tong C."/>
            <person name="Song C."/>
            <person name="Duran C."/>
            <person name="Peng C."/>
            <person name="Geng C."/>
            <person name="Koh C."/>
            <person name="Lin C."/>
            <person name="Edwards D."/>
            <person name="Mu D."/>
            <person name="Shen D."/>
            <person name="Soumpourou E."/>
            <person name="Li F."/>
            <person name="Fraser F."/>
            <person name="Conant G."/>
            <person name="Lassalle G."/>
            <person name="King G.J."/>
            <person name="Bonnema G."/>
            <person name="Tang H."/>
            <person name="Wang H."/>
            <person name="Belcram H."/>
            <person name="Zhou H."/>
            <person name="Hirakawa H."/>
            <person name="Abe H."/>
            <person name="Guo H."/>
            <person name="Wang H."/>
            <person name="Jin H."/>
            <person name="Parkin I.A."/>
            <person name="Batley J."/>
            <person name="Kim J.S."/>
            <person name="Just J."/>
            <person name="Li J."/>
            <person name="Xu J."/>
            <person name="Deng J."/>
            <person name="Kim J.A."/>
            <person name="Li J."/>
            <person name="Yu J."/>
            <person name="Meng J."/>
            <person name="Wang J."/>
            <person name="Min J."/>
            <person name="Poulain J."/>
            <person name="Wang J."/>
            <person name="Hatakeyama K."/>
            <person name="Wu K."/>
            <person name="Wang L."/>
            <person name="Fang L."/>
            <person name="Trick M."/>
            <person name="Links M.G."/>
            <person name="Zhao M."/>
            <person name="Jin M."/>
            <person name="Ramchiary N."/>
            <person name="Drou N."/>
            <person name="Berkman P.J."/>
            <person name="Cai Q."/>
            <person name="Huang Q."/>
            <person name="Li R."/>
            <person name="Tabata S."/>
            <person name="Cheng S."/>
            <person name="Zhang S."/>
            <person name="Zhang S."/>
            <person name="Huang S."/>
            <person name="Sato S."/>
            <person name="Sun S."/>
            <person name="Kwon S.J."/>
            <person name="Choi S.R."/>
            <person name="Lee T.H."/>
            <person name="Fan W."/>
            <person name="Zhao X."/>
            <person name="Tan X."/>
            <person name="Xu X."/>
            <person name="Wang Y."/>
            <person name="Qiu Y."/>
            <person name="Yin Y."/>
            <person name="Li Y."/>
            <person name="Du Y."/>
            <person name="Liao Y."/>
            <person name="Lim Y."/>
            <person name="Narusaka Y."/>
            <person name="Wang Y."/>
            <person name="Wang Z."/>
            <person name="Li Z."/>
            <person name="Wang Z."/>
            <person name="Xiong Z."/>
            <person name="Zhang Z."/>
        </authorList>
    </citation>
    <scope>NUCLEOTIDE SEQUENCE [LARGE SCALE GENOMIC DNA]</scope>
    <source>
        <strain evidence="2 3">cv. Chiifu-401-42</strain>
    </source>
</reference>